<proteinExistence type="predicted"/>
<keyword evidence="2" id="KW-1185">Reference proteome</keyword>
<organism evidence="1 2">
    <name type="scientific">Lasiosphaeria miniovina</name>
    <dbReference type="NCBI Taxonomy" id="1954250"/>
    <lineage>
        <taxon>Eukaryota</taxon>
        <taxon>Fungi</taxon>
        <taxon>Dikarya</taxon>
        <taxon>Ascomycota</taxon>
        <taxon>Pezizomycotina</taxon>
        <taxon>Sordariomycetes</taxon>
        <taxon>Sordariomycetidae</taxon>
        <taxon>Sordariales</taxon>
        <taxon>Lasiosphaeriaceae</taxon>
        <taxon>Lasiosphaeria</taxon>
    </lineage>
</organism>
<evidence type="ECO:0000313" key="1">
    <source>
        <dbReference type="EMBL" id="KAK0704087.1"/>
    </source>
</evidence>
<dbReference type="Proteomes" id="UP001172101">
    <property type="component" value="Unassembled WGS sequence"/>
</dbReference>
<sequence>MKCVNDAAGEPVPAIPGALNPLQYGGSWWKPWLPSNGAVVIIKPLRDMIREFLLFVIWWLRSLPKGMAALLRIARRAALLRIARQAALLRIARRVALLRIKMVAKAIEMLIRIQVPVLVAGRGGPAMALPCSLLLRCRLRIGRWRAPFPGPGWLVTSPRWLAPGDGCRVARVRPAGLYVRPGMISPVPPVIEVVKVSAKSSEKAGVSSRCIVLRSTVVGARAPAGCVARARPAVARARPAGLCVRPGMISPIPPVIEVVKVSAKSSEKAGVSSRCVVLRSTVVGARVPAGCVARARPAVARARLAVARARPAGLCVRPGMISPITLVIEVVEVFAKSSEKVGVSSRCIVLRGTVARARAPAGCAIRV</sequence>
<reference evidence="1" key="1">
    <citation type="submission" date="2023-06" db="EMBL/GenBank/DDBJ databases">
        <title>Genome-scale phylogeny and comparative genomics of the fungal order Sordariales.</title>
        <authorList>
            <consortium name="Lawrence Berkeley National Laboratory"/>
            <person name="Hensen N."/>
            <person name="Bonometti L."/>
            <person name="Westerberg I."/>
            <person name="Brannstrom I.O."/>
            <person name="Guillou S."/>
            <person name="Cros-Aarteil S."/>
            <person name="Calhoun S."/>
            <person name="Haridas S."/>
            <person name="Kuo A."/>
            <person name="Mondo S."/>
            <person name="Pangilinan J."/>
            <person name="Riley R."/>
            <person name="LaButti K."/>
            <person name="Andreopoulos B."/>
            <person name="Lipzen A."/>
            <person name="Chen C."/>
            <person name="Yanf M."/>
            <person name="Daum C."/>
            <person name="Ng V."/>
            <person name="Clum A."/>
            <person name="Steindorff A."/>
            <person name="Ohm R."/>
            <person name="Martin F."/>
            <person name="Silar P."/>
            <person name="Natvig D."/>
            <person name="Lalanne C."/>
            <person name="Gautier V."/>
            <person name="Ament-velasquez S.L."/>
            <person name="Kruys A."/>
            <person name="Hutchinson M.I."/>
            <person name="Powell A.J."/>
            <person name="Barry K."/>
            <person name="Miller A.N."/>
            <person name="Grigoriev I.V."/>
            <person name="Debuchy R."/>
            <person name="Gladieux P."/>
            <person name="Thoren M.H."/>
            <person name="Johannesson H."/>
        </authorList>
    </citation>
    <scope>NUCLEOTIDE SEQUENCE</scope>
    <source>
        <strain evidence="1">SMH2392-1A</strain>
    </source>
</reference>
<evidence type="ECO:0000313" key="2">
    <source>
        <dbReference type="Proteomes" id="UP001172101"/>
    </source>
</evidence>
<dbReference type="GeneID" id="85318760"/>
<gene>
    <name evidence="1" type="ORF">B0T26DRAFT_523182</name>
</gene>
<accession>A0AA39ZUS2</accession>
<dbReference type="EMBL" id="JAUIRO010000008">
    <property type="protein sequence ID" value="KAK0704087.1"/>
    <property type="molecule type" value="Genomic_DNA"/>
</dbReference>
<protein>
    <submittedName>
        <fullName evidence="1">Uncharacterized protein</fullName>
    </submittedName>
</protein>
<name>A0AA39ZUS2_9PEZI</name>
<dbReference type="AlphaFoldDB" id="A0AA39ZUS2"/>
<comment type="caution">
    <text evidence="1">The sequence shown here is derived from an EMBL/GenBank/DDBJ whole genome shotgun (WGS) entry which is preliminary data.</text>
</comment>
<dbReference type="RefSeq" id="XP_060290946.1">
    <property type="nucleotide sequence ID" value="XM_060435490.1"/>
</dbReference>